<feature type="region of interest" description="Disordered" evidence="8">
    <location>
        <begin position="1692"/>
        <end position="1787"/>
    </location>
</feature>
<feature type="domain" description="C2 DOCK-type" evidence="10">
    <location>
        <begin position="443"/>
        <end position="626"/>
    </location>
</feature>
<dbReference type="PROSITE" id="PS51651">
    <property type="entry name" value="DOCKER"/>
    <property type="match status" value="1"/>
</dbReference>
<evidence type="ECO:0000259" key="10">
    <source>
        <dbReference type="PROSITE" id="PS51650"/>
    </source>
</evidence>
<evidence type="ECO:0000313" key="13">
    <source>
        <dbReference type="Proteomes" id="UP000290572"/>
    </source>
</evidence>
<dbReference type="SMART" id="SM00326">
    <property type="entry name" value="SH3"/>
    <property type="match status" value="1"/>
</dbReference>
<evidence type="ECO:0000313" key="12">
    <source>
        <dbReference type="EMBL" id="RXN19482.1"/>
    </source>
</evidence>
<dbReference type="FunFam" id="1.20.1270.350:FF:000001">
    <property type="entry name" value="dedicator of cytokinesis protein 4"/>
    <property type="match status" value="1"/>
</dbReference>
<dbReference type="Gene3D" id="1.20.1270.350">
    <property type="entry name" value="Dedicator of cytokinesis N-terminal subdomain"/>
    <property type="match status" value="1"/>
</dbReference>
<dbReference type="InterPro" id="IPR046769">
    <property type="entry name" value="DOCKER_Lobe_A"/>
</dbReference>
<reference evidence="12 13" key="1">
    <citation type="submission" date="2018-03" db="EMBL/GenBank/DDBJ databases">
        <title>Draft genome sequence of Rohu Carp (Labeo rohita).</title>
        <authorList>
            <person name="Das P."/>
            <person name="Kushwaha B."/>
            <person name="Joshi C.G."/>
            <person name="Kumar D."/>
            <person name="Nagpure N.S."/>
            <person name="Sahoo L."/>
            <person name="Das S.P."/>
            <person name="Bit A."/>
            <person name="Patnaik S."/>
            <person name="Meher P.K."/>
            <person name="Jayasankar P."/>
            <person name="Koringa P.G."/>
            <person name="Patel N.V."/>
            <person name="Hinsu A.T."/>
            <person name="Kumar R."/>
            <person name="Pandey M."/>
            <person name="Agarwal S."/>
            <person name="Srivastava S."/>
            <person name="Singh M."/>
            <person name="Iquebal M.A."/>
            <person name="Jaiswal S."/>
            <person name="Angadi U.B."/>
            <person name="Kumar N."/>
            <person name="Raza M."/>
            <person name="Shah T.M."/>
            <person name="Rai A."/>
            <person name="Jena J.K."/>
        </authorList>
    </citation>
    <scope>NUCLEOTIDE SEQUENCE [LARGE SCALE GENOMIC DNA]</scope>
    <source>
        <strain evidence="12">DASCIFA01</strain>
        <tissue evidence="12">Testis</tissue>
    </source>
</reference>
<feature type="domain" description="SH3" evidence="9">
    <location>
        <begin position="8"/>
        <end position="69"/>
    </location>
</feature>
<evidence type="ECO:0000256" key="4">
    <source>
        <dbReference type="ARBA" id="ARBA00022553"/>
    </source>
</evidence>
<dbReference type="InterPro" id="IPR026791">
    <property type="entry name" value="DOCK"/>
</dbReference>
<dbReference type="Pfam" id="PF00018">
    <property type="entry name" value="SH3_1"/>
    <property type="match status" value="1"/>
</dbReference>
<protein>
    <submittedName>
        <fullName evidence="12">Dedicator of cytokinesis 5 isoform X1</fullName>
    </submittedName>
</protein>
<dbReference type="EMBL" id="QBIY01012665">
    <property type="protein sequence ID" value="RXN19482.1"/>
    <property type="molecule type" value="Genomic_DNA"/>
</dbReference>
<dbReference type="GO" id="GO:0005737">
    <property type="term" value="C:cytoplasm"/>
    <property type="evidence" value="ECO:0007669"/>
    <property type="project" value="UniProtKB-SubCell"/>
</dbReference>
<dbReference type="FunFam" id="2.60.40.150:FF:000044">
    <property type="entry name" value="dedicator of cytokinesis protein 1"/>
    <property type="match status" value="1"/>
</dbReference>
<dbReference type="Pfam" id="PF23554">
    <property type="entry name" value="TPR_DOCK"/>
    <property type="match status" value="1"/>
</dbReference>
<dbReference type="Pfam" id="PF06920">
    <property type="entry name" value="DHR-2_Lobe_A"/>
    <property type="match status" value="1"/>
</dbReference>
<dbReference type="CDD" id="cd12051">
    <property type="entry name" value="SH3_DOCK1_5_A"/>
    <property type="match status" value="1"/>
</dbReference>
<dbReference type="SUPFAM" id="SSF50044">
    <property type="entry name" value="SH3-domain"/>
    <property type="match status" value="1"/>
</dbReference>
<dbReference type="Gene3D" id="1.20.58.740">
    <property type="match status" value="1"/>
</dbReference>
<dbReference type="PANTHER" id="PTHR45653:SF3">
    <property type="entry name" value="DEDICATOR OF CYTOKINESIS PROTEIN 5"/>
    <property type="match status" value="1"/>
</dbReference>
<name>A0A498MJ56_LABRO</name>
<dbReference type="Proteomes" id="UP000290572">
    <property type="component" value="Unassembled WGS sequence"/>
</dbReference>
<accession>A0A498MJ56</accession>
<feature type="compositionally biased region" description="Basic and acidic residues" evidence="8">
    <location>
        <begin position="1657"/>
        <end position="1670"/>
    </location>
</feature>
<evidence type="ECO:0000256" key="7">
    <source>
        <dbReference type="PROSITE-ProRule" id="PRU00983"/>
    </source>
</evidence>
<dbReference type="FunFam" id="1.20.58.740:FF:000004">
    <property type="entry name" value="Dedicator of cytokinesis protein 1"/>
    <property type="match status" value="1"/>
</dbReference>
<comment type="subcellular location">
    <subcellularLocation>
        <location evidence="1">Cytoplasm</location>
    </subcellularLocation>
</comment>
<dbReference type="InterPro" id="IPR043162">
    <property type="entry name" value="DOCK_C_lobe_C"/>
</dbReference>
<dbReference type="SUPFAM" id="SSF48371">
    <property type="entry name" value="ARM repeat"/>
    <property type="match status" value="1"/>
</dbReference>
<proteinExistence type="inferred from homology"/>
<keyword evidence="3" id="KW-0963">Cytoplasm</keyword>
<keyword evidence="5" id="KW-0344">Guanine-nucleotide releasing factor</keyword>
<evidence type="ECO:0000259" key="11">
    <source>
        <dbReference type="PROSITE" id="PS51651"/>
    </source>
</evidence>
<dbReference type="Pfam" id="PF16172">
    <property type="entry name" value="DOCK_N"/>
    <property type="match status" value="1"/>
</dbReference>
<dbReference type="STRING" id="84645.A0A498MJ56"/>
<dbReference type="PANTHER" id="PTHR45653">
    <property type="entry name" value="DEDICATOR OF CYTOKINESIS"/>
    <property type="match status" value="1"/>
</dbReference>
<feature type="compositionally biased region" description="Polar residues" evidence="8">
    <location>
        <begin position="1709"/>
        <end position="1731"/>
    </location>
</feature>
<dbReference type="InterPro" id="IPR016024">
    <property type="entry name" value="ARM-type_fold"/>
</dbReference>
<keyword evidence="4" id="KW-0597">Phosphoprotein</keyword>
<dbReference type="InterPro" id="IPR046770">
    <property type="entry name" value="DOCKER_Lobe_B"/>
</dbReference>
<dbReference type="InterPro" id="IPR001452">
    <property type="entry name" value="SH3_domain"/>
</dbReference>
<dbReference type="GO" id="GO:0005085">
    <property type="term" value="F:guanyl-nucleotide exchange factor activity"/>
    <property type="evidence" value="ECO:0007669"/>
    <property type="project" value="UniProtKB-KW"/>
</dbReference>
<evidence type="ECO:0000256" key="2">
    <source>
        <dbReference type="ARBA" id="ARBA00022443"/>
    </source>
</evidence>
<comment type="caution">
    <text evidence="12">The sequence shown here is derived from an EMBL/GenBank/DDBJ whole genome shotgun (WGS) entry which is preliminary data.</text>
</comment>
<dbReference type="Gene3D" id="1.25.40.410">
    <property type="match status" value="2"/>
</dbReference>
<dbReference type="GO" id="GO:0016477">
    <property type="term" value="P:cell migration"/>
    <property type="evidence" value="ECO:0007669"/>
    <property type="project" value="TreeGrafter"/>
</dbReference>
<dbReference type="Pfam" id="PF20422">
    <property type="entry name" value="DHR-2_Lobe_B"/>
    <property type="match status" value="1"/>
</dbReference>
<dbReference type="FunFam" id="2.30.30.40:FF:000057">
    <property type="entry name" value="Dedicator of cytokinesis protein 4"/>
    <property type="match status" value="1"/>
</dbReference>
<organism evidence="12 13">
    <name type="scientific">Labeo rohita</name>
    <name type="common">Indian major carp</name>
    <name type="synonym">Cyprinus rohita</name>
    <dbReference type="NCBI Taxonomy" id="84645"/>
    <lineage>
        <taxon>Eukaryota</taxon>
        <taxon>Metazoa</taxon>
        <taxon>Chordata</taxon>
        <taxon>Craniata</taxon>
        <taxon>Vertebrata</taxon>
        <taxon>Euteleostomi</taxon>
        <taxon>Actinopterygii</taxon>
        <taxon>Neopterygii</taxon>
        <taxon>Teleostei</taxon>
        <taxon>Ostariophysi</taxon>
        <taxon>Cypriniformes</taxon>
        <taxon>Cyprinidae</taxon>
        <taxon>Labeoninae</taxon>
        <taxon>Labeonini</taxon>
        <taxon>Labeo</taxon>
    </lineage>
</organism>
<feature type="domain" description="DOCKER" evidence="11">
    <location>
        <begin position="1123"/>
        <end position="1559"/>
    </location>
</feature>
<gene>
    <name evidence="12" type="ORF">ROHU_025684</name>
</gene>
<dbReference type="InterPro" id="IPR032376">
    <property type="entry name" value="DOCK_N"/>
</dbReference>
<dbReference type="InterPro" id="IPR027357">
    <property type="entry name" value="DOCKER_dom"/>
</dbReference>
<dbReference type="InterPro" id="IPR035892">
    <property type="entry name" value="C2_domain_sf"/>
</dbReference>
<evidence type="ECO:0000259" key="9">
    <source>
        <dbReference type="PROSITE" id="PS50002"/>
    </source>
</evidence>
<dbReference type="PROSITE" id="PS50002">
    <property type="entry name" value="SH3"/>
    <property type="match status" value="1"/>
</dbReference>
<evidence type="ECO:0000256" key="5">
    <source>
        <dbReference type="ARBA" id="ARBA00022658"/>
    </source>
</evidence>
<dbReference type="InterPro" id="IPR047025">
    <property type="entry name" value="DOCK1_5_SH3"/>
</dbReference>
<dbReference type="GO" id="GO:0007520">
    <property type="term" value="P:myoblast fusion"/>
    <property type="evidence" value="ECO:0007669"/>
    <property type="project" value="TreeGrafter"/>
</dbReference>
<dbReference type="InterPro" id="IPR046773">
    <property type="entry name" value="DOCKER_Lobe_C"/>
</dbReference>
<dbReference type="InterPro" id="IPR036028">
    <property type="entry name" value="SH3-like_dom_sf"/>
</dbReference>
<evidence type="ECO:0000256" key="8">
    <source>
        <dbReference type="SAM" id="MobiDB-lite"/>
    </source>
</evidence>
<evidence type="ECO:0000256" key="6">
    <source>
        <dbReference type="PROSITE-ProRule" id="PRU00192"/>
    </source>
</evidence>
<feature type="region of interest" description="Disordered" evidence="8">
    <location>
        <begin position="1591"/>
        <end position="1678"/>
    </location>
</feature>
<evidence type="ECO:0000256" key="3">
    <source>
        <dbReference type="ARBA" id="ARBA00022490"/>
    </source>
</evidence>
<dbReference type="Gene3D" id="2.30.30.40">
    <property type="entry name" value="SH3 Domains"/>
    <property type="match status" value="1"/>
</dbReference>
<sequence>MTRWIPTKREKYGVAIYNYDAKGEPELSLQVGDTVHILETFEGWYRGYTLRQKSQKGIFPASYIHLKEAKVEGTGKQETVVPTDLPLVQELGTTLREWTQIWHKLYVSNKTTLFRNVQQMAYSLIEYRSQIVSGTLPNDDLVELKKKVTAKIDYGNRILGLDLVVRDEAGNTLDPERTSTVSLFRAHESASHSIDERIQEEKMRLQNLEKRRQTLFSGVHTFSLLINLRNFVCNIGEDAELFMSLYDPDKSEFISENFLVRWDSTGMPKEIEKLNNLPALFTDLSSSDLIRQRLFLVCQIIRVGCMELKEGKKHTGGLRRPFGVAVMDITDIAHGKIDDDDKQYFIPFQQIAMETYIRQRQLIMSPLIPSRVIGENEPLAAVFNKVIATREVNHKGQGLFVTLKLLPGDVFQVQKDYPHFVDRTTAIVRKMGFPEIILPGYVRNDIYVTLLQGEFDRGKKKTPKNVEVIMSVLDEEGNPMEKAVFPGAGYEGITEYKSVIYYQVKQPCWNETVKVAIPIEDVCRCHLRLTFRHRSSQDSRDKSEKPFGMAFVRLMKSDGTTLPDGKHELIVYKVDVKKADDAKTYLTLPGSYAEVEEKERQTGKSFHHGGIIPITKDSFQISTLTCSTKLTQNVDLLGLLNWRSNTERLEEILQKLMEVEGGEIIKVFIISLIGDIKFQHFNPVLETYISKHFSATLAYQKLTKVLNYFVGNAEDPAHTERLYAALKAFKYLFRFIVQSRILYLRFYGKSEDGGQFLDSIRTLFLSISNLMDRPLDEGGAILKYLPTIINDLQTVFDAVELSVQLAKFIESIPDFQMVRQKLGCLVKIVESNLFKQPDCRDVLLPLITDQLSGQLDDNSNKPDLEACVQLLSTVLDMLDCKDVGLTSGHVKLIVDRLLRRVNRTVINLSLDSPFIGHYLACMTAILKQMEDAHYAQYISTFKTRQDIIDFLMETFIMFKNLMGNVFPPDWMIMNLHQMKVFLRAIDQYSDVLNKYFLDSTHFHLQLWNNYFHLIVAFLTHKSLQLESFSLEKRNKILSKYGDMRKSIGFKLRDMWYNLGQQKMKFIPAMVGPILEATLVPEPELRKATIPIFFDMMQCEHNFSASRTFQKFENELITKLDQEVEGGRGDEQYKILLEKTLLEHCRRHRYLSQPGEVLTLLLSSLLENLLAYRTITHDESPELRMSCTVNVLNFYKEKKREDIYIRYLYKLRDLHLDCENYTEAAYTLLLHAELLEMWEKAIEMAKQLVKLHENQMFDFIELSQLLKQQAQYYENIMHAMRPQPEYFAVGYYGQGFPTFLRNKMFIYRGKEYEWLEDFSLKLLSQFPNAVRMTSTSPPGDNIYIQCFTVKPVLNLPSQFKDKELPEQILNYYRTNEVEKFQYSRPFRKGAKDPDNEFATMWIERTTYITAYRFPGILKWFEVKSMSVEEISPLDNAIETMELANEKLSNLVQQQGCDRSLPVHPLSMMLNGIVDPAVMGGFSNYEKAFFTEAYMKKNPDHLERIEVLKHLIALQVPLLDEGIRIHGEKSTEQLKPLHNRLVTCFQDLRAKVEKLYGVITLPCSLTEKKKSRVGSVVMPYIMSSTLRRMSTISNASSGHSSGSGSSDGNSSRPASQDSLLSRVSDSRASVLSRSEEDNRISKKNRKEWSMSKSQVLLERPADKDEIPPEKQPRPKSLTIGDRRLTLSLFHGESSSLSLHNPLSPLPASPHTPRSSSYTCLPSESDYSTPDITNTPPPMPPKKHPHESESIYNSTFDFTPPLPTKVENKPPPPPPKTRKSMFPTYESNPQ</sequence>
<dbReference type="InterPro" id="IPR042455">
    <property type="entry name" value="DOCK_N_sub1"/>
</dbReference>
<feature type="compositionally biased region" description="Polar residues" evidence="8">
    <location>
        <begin position="1610"/>
        <end position="1630"/>
    </location>
</feature>
<dbReference type="GO" id="GO:0005886">
    <property type="term" value="C:plasma membrane"/>
    <property type="evidence" value="ECO:0007669"/>
    <property type="project" value="TreeGrafter"/>
</dbReference>
<comment type="similarity">
    <text evidence="7">Belongs to the DOCK family.</text>
</comment>
<dbReference type="InterPro" id="IPR027007">
    <property type="entry name" value="C2_DOCK-type_domain"/>
</dbReference>
<dbReference type="Pfam" id="PF14429">
    <property type="entry name" value="DOCK-C2"/>
    <property type="match status" value="1"/>
</dbReference>
<evidence type="ECO:0000256" key="1">
    <source>
        <dbReference type="ARBA" id="ARBA00004496"/>
    </source>
</evidence>
<dbReference type="InterPro" id="IPR043161">
    <property type="entry name" value="DOCK_C_lobe_A"/>
</dbReference>
<dbReference type="Pfam" id="PF20421">
    <property type="entry name" value="DHR-2_Lobe_C"/>
    <property type="match status" value="1"/>
</dbReference>
<dbReference type="Gene3D" id="2.60.40.150">
    <property type="entry name" value="C2 domain"/>
    <property type="match status" value="1"/>
</dbReference>
<dbReference type="GO" id="GO:0007264">
    <property type="term" value="P:small GTPase-mediated signal transduction"/>
    <property type="evidence" value="ECO:0007669"/>
    <property type="project" value="InterPro"/>
</dbReference>
<keyword evidence="13" id="KW-1185">Reference proteome</keyword>
<dbReference type="GO" id="GO:0031267">
    <property type="term" value="F:small GTPase binding"/>
    <property type="evidence" value="ECO:0007669"/>
    <property type="project" value="TreeGrafter"/>
</dbReference>
<keyword evidence="2 6" id="KW-0728">SH3 domain</keyword>
<feature type="compositionally biased region" description="Low complexity" evidence="8">
    <location>
        <begin position="1591"/>
        <end position="1609"/>
    </location>
</feature>
<dbReference type="PROSITE" id="PS51650">
    <property type="entry name" value="C2_DOCK"/>
    <property type="match status" value="1"/>
</dbReference>
<dbReference type="InterPro" id="IPR056372">
    <property type="entry name" value="TPR_DOCK"/>
</dbReference>